<evidence type="ECO:0000313" key="1">
    <source>
        <dbReference type="EMBL" id="JAH59637.1"/>
    </source>
</evidence>
<accession>A0A0E9U1L5</accession>
<reference evidence="1" key="1">
    <citation type="submission" date="2014-11" db="EMBL/GenBank/DDBJ databases">
        <authorList>
            <person name="Amaro Gonzalez C."/>
        </authorList>
    </citation>
    <scope>NUCLEOTIDE SEQUENCE</scope>
</reference>
<dbReference type="EMBL" id="GBXM01048940">
    <property type="protein sequence ID" value="JAH59637.1"/>
    <property type="molecule type" value="Transcribed_RNA"/>
</dbReference>
<protein>
    <submittedName>
        <fullName evidence="1">Uncharacterized protein</fullName>
    </submittedName>
</protein>
<dbReference type="AlphaFoldDB" id="A0A0E9U1L5"/>
<name>A0A0E9U1L5_ANGAN</name>
<reference evidence="1" key="2">
    <citation type="journal article" date="2015" name="Fish Shellfish Immunol.">
        <title>Early steps in the European eel (Anguilla anguilla)-Vibrio vulnificus interaction in the gills: Role of the RtxA13 toxin.</title>
        <authorList>
            <person name="Callol A."/>
            <person name="Pajuelo D."/>
            <person name="Ebbesson L."/>
            <person name="Teles M."/>
            <person name="MacKenzie S."/>
            <person name="Amaro C."/>
        </authorList>
    </citation>
    <scope>NUCLEOTIDE SEQUENCE</scope>
</reference>
<organism evidence="1">
    <name type="scientific">Anguilla anguilla</name>
    <name type="common">European freshwater eel</name>
    <name type="synonym">Muraena anguilla</name>
    <dbReference type="NCBI Taxonomy" id="7936"/>
    <lineage>
        <taxon>Eukaryota</taxon>
        <taxon>Metazoa</taxon>
        <taxon>Chordata</taxon>
        <taxon>Craniata</taxon>
        <taxon>Vertebrata</taxon>
        <taxon>Euteleostomi</taxon>
        <taxon>Actinopterygii</taxon>
        <taxon>Neopterygii</taxon>
        <taxon>Teleostei</taxon>
        <taxon>Anguilliformes</taxon>
        <taxon>Anguillidae</taxon>
        <taxon>Anguilla</taxon>
    </lineage>
</organism>
<proteinExistence type="predicted"/>
<sequence length="56" mass="6205">MEWYGVLKTHSATVLAEYSLNVVPQVLNVGCGPISKTDMGELKTKRESYAKYALLT</sequence>